<sequence>MKSTLNVPAREIAGKFMFAVLVVVNFQQIKAQVASSNDLSIEGISNKSLSVIDEKYSSLNNRINKFLANELCKQQRLESRLQRKLAKKDSTAAYQTFAKSQQELERLKQLVNNPLNGKRISNYIPKLDSLQTASKFLTQGNLINSTQIDNVKRVSGDLQKLEGNFYSAEQIEAYLKQRKELLTAQLEKFGMTKEIANLKNQAYYYRQQIEEYKGIFNDQQKLEEKALSTLRQLPAFQKFLQHNSYLSELFPSPSGGSVGEASANSIPGLQTRTQVQQLLQERAGSALSTPSNATNAVANPLQQNISAAQGQVDQLRNKLSNIGNSSNIE</sequence>
<name>A0A9E2SBF3_9BACT</name>
<comment type="caution">
    <text evidence="1">The sequence shown here is derived from an EMBL/GenBank/DDBJ whole genome shotgun (WGS) entry which is preliminary data.</text>
</comment>
<dbReference type="RefSeq" id="WP_217792876.1">
    <property type="nucleotide sequence ID" value="NZ_JAHSPG010000014.1"/>
</dbReference>
<dbReference type="AlphaFoldDB" id="A0A9E2SBF3"/>
<accession>A0A9E2SBF3</accession>
<dbReference type="Proteomes" id="UP000812270">
    <property type="component" value="Unassembled WGS sequence"/>
</dbReference>
<organism evidence="1 2">
    <name type="scientific">Pinibacter aurantiacus</name>
    <dbReference type="NCBI Taxonomy" id="2851599"/>
    <lineage>
        <taxon>Bacteria</taxon>
        <taxon>Pseudomonadati</taxon>
        <taxon>Bacteroidota</taxon>
        <taxon>Chitinophagia</taxon>
        <taxon>Chitinophagales</taxon>
        <taxon>Chitinophagaceae</taxon>
        <taxon>Pinibacter</taxon>
    </lineage>
</organism>
<keyword evidence="2" id="KW-1185">Reference proteome</keyword>
<protein>
    <submittedName>
        <fullName evidence="1">Uncharacterized protein</fullName>
    </submittedName>
</protein>
<dbReference type="EMBL" id="JAHSPG010000014">
    <property type="protein sequence ID" value="MBV4359037.1"/>
    <property type="molecule type" value="Genomic_DNA"/>
</dbReference>
<evidence type="ECO:0000313" key="1">
    <source>
        <dbReference type="EMBL" id="MBV4359037.1"/>
    </source>
</evidence>
<evidence type="ECO:0000313" key="2">
    <source>
        <dbReference type="Proteomes" id="UP000812270"/>
    </source>
</evidence>
<reference evidence="1" key="1">
    <citation type="submission" date="2021-06" db="EMBL/GenBank/DDBJ databases">
        <authorList>
            <person name="Huq M.A."/>
        </authorList>
    </citation>
    <scope>NUCLEOTIDE SEQUENCE</scope>
    <source>
        <strain evidence="1">MAH-26</strain>
    </source>
</reference>
<gene>
    <name evidence="1" type="ORF">KTO63_17850</name>
</gene>
<proteinExistence type="predicted"/>